<name>A0A3M2HJ81_9GAMM</name>
<dbReference type="AlphaFoldDB" id="A0A3M2HJ81"/>
<comment type="caution">
    <text evidence="1">The sequence shown here is derived from an EMBL/GenBank/DDBJ whole genome shotgun (WGS) entry which is preliminary data.</text>
</comment>
<protein>
    <submittedName>
        <fullName evidence="1">Uncharacterized protein</fullName>
    </submittedName>
</protein>
<evidence type="ECO:0000313" key="2">
    <source>
        <dbReference type="Proteomes" id="UP000275012"/>
    </source>
</evidence>
<gene>
    <name evidence="1" type="ORF">EBB59_13005</name>
</gene>
<organism evidence="1 2">
    <name type="scientific">Solilutibacter pythonis</name>
    <dbReference type="NCBI Taxonomy" id="2483112"/>
    <lineage>
        <taxon>Bacteria</taxon>
        <taxon>Pseudomonadati</taxon>
        <taxon>Pseudomonadota</taxon>
        <taxon>Gammaproteobacteria</taxon>
        <taxon>Lysobacterales</taxon>
        <taxon>Lysobacteraceae</taxon>
        <taxon>Solilutibacter</taxon>
    </lineage>
</organism>
<reference evidence="1 2" key="1">
    <citation type="submission" date="2018-10" db="EMBL/GenBank/DDBJ databases">
        <title>Proposal of Lysobacter pythonis sp. nov. isolated from royal pythons (Python regius).</title>
        <authorList>
            <person name="Hans-Juergen B."/>
            <person name="Huptas C."/>
            <person name="Sandra B."/>
            <person name="Igor L."/>
            <person name="Joachim S."/>
            <person name="Siegfried S."/>
            <person name="Mareike W."/>
            <person name="Peter K."/>
        </authorList>
    </citation>
    <scope>NUCLEOTIDE SEQUENCE [LARGE SCALE GENOMIC DNA]</scope>
    <source>
        <strain evidence="1 2">4284/11</strain>
    </source>
</reference>
<dbReference type="EMBL" id="RFLY01000035">
    <property type="protein sequence ID" value="RMH87429.1"/>
    <property type="molecule type" value="Genomic_DNA"/>
</dbReference>
<sequence length="86" mass="10157">MPITATIIFRDTFYQYRLATPDFIGIGDMETAPFRRDRSDPVFFHKEEAVVPHGQIREILIMDKLSIRRVKNVYIIRRATIRALFT</sequence>
<accession>A0A3M2HJ81</accession>
<proteinExistence type="predicted"/>
<evidence type="ECO:0000313" key="1">
    <source>
        <dbReference type="EMBL" id="RMH87429.1"/>
    </source>
</evidence>
<dbReference type="Proteomes" id="UP000275012">
    <property type="component" value="Unassembled WGS sequence"/>
</dbReference>
<keyword evidence="2" id="KW-1185">Reference proteome</keyword>